<name>A0A3Q0IPB3_DIACI</name>
<dbReference type="AlphaFoldDB" id="A0A3Q0IPB3"/>
<keyword evidence="2" id="KW-0732">Signal</keyword>
<feature type="region of interest" description="Disordered" evidence="1">
    <location>
        <begin position="384"/>
        <end position="405"/>
    </location>
</feature>
<keyword evidence="3" id="KW-1185">Reference proteome</keyword>
<feature type="signal peptide" evidence="2">
    <location>
        <begin position="1"/>
        <end position="21"/>
    </location>
</feature>
<proteinExistence type="predicted"/>
<accession>A0A3Q0IPB3</accession>
<evidence type="ECO:0000313" key="3">
    <source>
        <dbReference type="Proteomes" id="UP000079169"/>
    </source>
</evidence>
<evidence type="ECO:0000256" key="1">
    <source>
        <dbReference type="SAM" id="MobiDB-lite"/>
    </source>
</evidence>
<evidence type="ECO:0000256" key="2">
    <source>
        <dbReference type="SAM" id="SignalP"/>
    </source>
</evidence>
<gene>
    <name evidence="4" type="primary">LOC103507496</name>
</gene>
<feature type="compositionally biased region" description="Polar residues" evidence="1">
    <location>
        <begin position="239"/>
        <end position="260"/>
    </location>
</feature>
<dbReference type="RefSeq" id="XP_026678141.1">
    <property type="nucleotide sequence ID" value="XM_026822340.1"/>
</dbReference>
<organism evidence="3 4">
    <name type="scientific">Diaphorina citri</name>
    <name type="common">Asian citrus psyllid</name>
    <dbReference type="NCBI Taxonomy" id="121845"/>
    <lineage>
        <taxon>Eukaryota</taxon>
        <taxon>Metazoa</taxon>
        <taxon>Ecdysozoa</taxon>
        <taxon>Arthropoda</taxon>
        <taxon>Hexapoda</taxon>
        <taxon>Insecta</taxon>
        <taxon>Pterygota</taxon>
        <taxon>Neoptera</taxon>
        <taxon>Paraneoptera</taxon>
        <taxon>Hemiptera</taxon>
        <taxon>Sternorrhyncha</taxon>
        <taxon>Psylloidea</taxon>
        <taxon>Psyllidae</taxon>
        <taxon>Diaphorininae</taxon>
        <taxon>Diaphorina</taxon>
    </lineage>
</organism>
<dbReference type="GeneID" id="103507496"/>
<sequence length="765" mass="84935">MDQFSILAFLFFFMSFHLSTTVCYLRSGYNDTKLAKDFDSPFLTRLFRIKRNQMQDGNRMFINEKARKYNHIDDEVLNWKIDESDSDEWNENEMVLRSRYKRSTSRKISKPAEIHSIDSLDEVLKEQIASVGNIGGMEDSWKFISNSEIPRFKSSDNLWQNFEHVENIDMTQEHEHEHSSIQHIRVPRDISQQNLAALINDNEAEGNKIKSNNGSYQPKLVAIQLIPIAIDANTANVDVTNKTRSNDPSNEPISQNSSNVIKEDPSVNIAEQMDKDDLITKLRNRKNTVEANKLAYTLLDDLIKNTTTPSPDDSNENSAIENLLHLSIYNISEYFSNSNSKVALLTVDNATETVGNATEKTIMEFIFGNWIDGHVDSKINDSIRNQTERHNLTTSTTTETPKPKDKKTMLDFILGNWVYDQVDSKINDSLQAESHNATTPVRLQIVNYSHTKDINNTNGNQQEQDLQVNKSTERFTDGVWQKNVKLAMDGFFIEMVDMVKYYTLKSIYSTTKILKKAAHMTAQFLNGVEEQVRNNTLVNKTAENIKAIQNTDMDFVKNTTGKIVQNNFDLMKNATGKILDNNLSLYGNTYICLSAPTDGPSSVDAVNPNTNVSKLAAEAAANATQLAQNKYNSVPGLLNQINEFGTSSLGSFGNAAIDAANNLGNLASNAVGQLINTFGMATELLGFLSGGLVTTSSQIASQIGQGVGGALNSTGKIVSSNFKEYSSLVSRLGSQTLSTGGKTAASALGASGNVHLSTRDYTWEG</sequence>
<feature type="region of interest" description="Disordered" evidence="1">
    <location>
        <begin position="239"/>
        <end position="265"/>
    </location>
</feature>
<evidence type="ECO:0000313" key="4">
    <source>
        <dbReference type="RefSeq" id="XP_026678141.1"/>
    </source>
</evidence>
<dbReference type="KEGG" id="dci:103507496"/>
<protein>
    <submittedName>
        <fullName evidence="4">Uncharacterized protein LOC103507496</fullName>
    </submittedName>
</protein>
<dbReference type="PaxDb" id="121845-A0A3Q0IPB3"/>
<reference evidence="4" key="1">
    <citation type="submission" date="2025-08" db="UniProtKB">
        <authorList>
            <consortium name="RefSeq"/>
        </authorList>
    </citation>
    <scope>IDENTIFICATION</scope>
</reference>
<feature type="chain" id="PRO_5018122336" evidence="2">
    <location>
        <begin position="22"/>
        <end position="765"/>
    </location>
</feature>
<dbReference type="Proteomes" id="UP000079169">
    <property type="component" value="Unplaced"/>
</dbReference>